<dbReference type="InterPro" id="IPR023271">
    <property type="entry name" value="Aquaporin-like"/>
</dbReference>
<evidence type="ECO:0000256" key="5">
    <source>
        <dbReference type="ARBA" id="ARBA00022989"/>
    </source>
</evidence>
<evidence type="ECO:0000256" key="2">
    <source>
        <dbReference type="ARBA" id="ARBA00006175"/>
    </source>
</evidence>
<dbReference type="PRINTS" id="PR00783">
    <property type="entry name" value="MINTRINSICP"/>
</dbReference>
<dbReference type="PANTHER" id="PTHR43829:SF9">
    <property type="entry name" value="AQUAPORIN-9"/>
    <property type="match status" value="1"/>
</dbReference>
<dbReference type="AlphaFoldDB" id="A0A161X9X6"/>
<keyword evidence="4 7" id="KW-0812">Transmembrane</keyword>
<keyword evidence="5 8" id="KW-1133">Transmembrane helix</keyword>
<keyword evidence="6 8" id="KW-0472">Membrane</keyword>
<dbReference type="PROSITE" id="PS00221">
    <property type="entry name" value="MIP"/>
    <property type="match status" value="1"/>
</dbReference>
<feature type="transmembrane region" description="Helical" evidence="8">
    <location>
        <begin position="86"/>
        <end position="104"/>
    </location>
</feature>
<evidence type="ECO:0000313" key="10">
    <source>
        <dbReference type="Proteomes" id="UP000076603"/>
    </source>
</evidence>
<dbReference type="GO" id="GO:0005886">
    <property type="term" value="C:plasma membrane"/>
    <property type="evidence" value="ECO:0007669"/>
    <property type="project" value="TreeGrafter"/>
</dbReference>
<evidence type="ECO:0000256" key="6">
    <source>
        <dbReference type="ARBA" id="ARBA00023136"/>
    </source>
</evidence>
<evidence type="ECO:0000256" key="8">
    <source>
        <dbReference type="SAM" id="Phobius"/>
    </source>
</evidence>
<dbReference type="STRING" id="1121326.CLMAG_39570"/>
<comment type="caution">
    <text evidence="9">The sequence shown here is derived from an EMBL/GenBank/DDBJ whole genome shotgun (WGS) entry which is preliminary data.</text>
</comment>
<dbReference type="PANTHER" id="PTHR43829">
    <property type="entry name" value="AQUAPORIN OR AQUAGLYCEROPORIN RELATED"/>
    <property type="match status" value="1"/>
</dbReference>
<dbReference type="GO" id="GO:0015254">
    <property type="term" value="F:glycerol channel activity"/>
    <property type="evidence" value="ECO:0007669"/>
    <property type="project" value="TreeGrafter"/>
</dbReference>
<feature type="transmembrane region" description="Helical" evidence="8">
    <location>
        <begin position="6"/>
        <end position="27"/>
    </location>
</feature>
<dbReference type="InterPro" id="IPR022357">
    <property type="entry name" value="MIP_CS"/>
</dbReference>
<dbReference type="PATRIC" id="fig|1121326.3.peg.4004"/>
<proteinExistence type="inferred from homology"/>
<sequence>MTNFLAEMLGTMILIILGDGVVANVVLNKTKAQNSGWIVITSGWALGVTIPVFIFGTTSGAHFNPAVTLGLAAIGKFSWASVPSYLTAQFIGGFLGAVIVWVFYRPHFKETEDQGAKLGVFCTGPAIRDTFSNFICEFIGTFILVFAILGIGNTHMVDGLAPIVVGLIVWAIGITLGGTTGYAINPARDLGPRVAHYILPIHGKGHSDWGYAWIPVIAPITGGIVAAVFYNIIF</sequence>
<dbReference type="RefSeq" id="WP_066626225.1">
    <property type="nucleotide sequence ID" value="NZ_FQXL01000032.1"/>
</dbReference>
<dbReference type="Gene3D" id="1.20.1080.10">
    <property type="entry name" value="Glycerol uptake facilitator protein"/>
    <property type="match status" value="1"/>
</dbReference>
<dbReference type="Pfam" id="PF00230">
    <property type="entry name" value="MIP"/>
    <property type="match status" value="1"/>
</dbReference>
<evidence type="ECO:0000256" key="1">
    <source>
        <dbReference type="ARBA" id="ARBA00004141"/>
    </source>
</evidence>
<evidence type="ECO:0000256" key="4">
    <source>
        <dbReference type="ARBA" id="ARBA00022692"/>
    </source>
</evidence>
<protein>
    <submittedName>
        <fullName evidence="9">Glycerol uptake facilitator protein</fullName>
    </submittedName>
</protein>
<gene>
    <name evidence="9" type="primary">glpF_3</name>
    <name evidence="9" type="ORF">CLMAG_39570</name>
</gene>
<feature type="transmembrane region" description="Helical" evidence="8">
    <location>
        <begin position="36"/>
        <end position="55"/>
    </location>
</feature>
<dbReference type="NCBIfam" id="TIGR00861">
    <property type="entry name" value="MIP"/>
    <property type="match status" value="1"/>
</dbReference>
<keyword evidence="10" id="KW-1185">Reference proteome</keyword>
<name>A0A161X9X6_9CLOT</name>
<dbReference type="Proteomes" id="UP000076603">
    <property type="component" value="Unassembled WGS sequence"/>
</dbReference>
<dbReference type="SUPFAM" id="SSF81338">
    <property type="entry name" value="Aquaporin-like"/>
    <property type="match status" value="1"/>
</dbReference>
<evidence type="ECO:0000256" key="3">
    <source>
        <dbReference type="ARBA" id="ARBA00022448"/>
    </source>
</evidence>
<feature type="transmembrane region" description="Helical" evidence="8">
    <location>
        <begin position="163"/>
        <end position="184"/>
    </location>
</feature>
<evidence type="ECO:0000313" key="9">
    <source>
        <dbReference type="EMBL" id="KZL91046.1"/>
    </source>
</evidence>
<feature type="transmembrane region" description="Helical" evidence="8">
    <location>
        <begin position="131"/>
        <end position="151"/>
    </location>
</feature>
<evidence type="ECO:0000256" key="7">
    <source>
        <dbReference type="RuleBase" id="RU000477"/>
    </source>
</evidence>
<dbReference type="InterPro" id="IPR050363">
    <property type="entry name" value="MIP/Aquaporin"/>
</dbReference>
<feature type="transmembrane region" description="Helical" evidence="8">
    <location>
        <begin position="212"/>
        <end position="233"/>
    </location>
</feature>
<dbReference type="InterPro" id="IPR000425">
    <property type="entry name" value="MIP"/>
</dbReference>
<comment type="similarity">
    <text evidence="2 7">Belongs to the MIP/aquaporin (TC 1.A.8) family.</text>
</comment>
<comment type="subcellular location">
    <subcellularLocation>
        <location evidence="1">Membrane</location>
        <topology evidence="1">Multi-pass membrane protein</topology>
    </subcellularLocation>
</comment>
<dbReference type="EMBL" id="LWAE01000004">
    <property type="protein sequence ID" value="KZL91046.1"/>
    <property type="molecule type" value="Genomic_DNA"/>
</dbReference>
<accession>A0A161X9X6</accession>
<reference evidence="9 10" key="1">
    <citation type="submission" date="2016-04" db="EMBL/GenBank/DDBJ databases">
        <title>Genome sequence of Clostridium magnum DSM 2767.</title>
        <authorList>
            <person name="Poehlein A."/>
            <person name="Uhlig R."/>
            <person name="Fischer R."/>
            <person name="Bahl H."/>
            <person name="Daniel R."/>
        </authorList>
    </citation>
    <scope>NUCLEOTIDE SEQUENCE [LARGE SCALE GENOMIC DNA]</scope>
    <source>
        <strain evidence="9 10">DSM 2767</strain>
    </source>
</reference>
<keyword evidence="3 7" id="KW-0813">Transport</keyword>
<organism evidence="9 10">
    <name type="scientific">Clostridium magnum DSM 2767</name>
    <dbReference type="NCBI Taxonomy" id="1121326"/>
    <lineage>
        <taxon>Bacteria</taxon>
        <taxon>Bacillati</taxon>
        <taxon>Bacillota</taxon>
        <taxon>Clostridia</taxon>
        <taxon>Eubacteriales</taxon>
        <taxon>Clostridiaceae</taxon>
        <taxon>Clostridium</taxon>
    </lineage>
</organism>
<dbReference type="OrthoDB" id="9807293at2"/>